<dbReference type="InterPro" id="IPR016188">
    <property type="entry name" value="PurM-like_N"/>
</dbReference>
<feature type="domain" description="PurM-like C-terminal" evidence="3">
    <location>
        <begin position="168"/>
        <end position="257"/>
    </location>
</feature>
<dbReference type="Gene3D" id="3.90.650.10">
    <property type="entry name" value="PurM-like C-terminal domain"/>
    <property type="match status" value="1"/>
</dbReference>
<evidence type="ECO:0000313" key="4">
    <source>
        <dbReference type="EMBL" id="MFC4856483.1"/>
    </source>
</evidence>
<protein>
    <recommendedName>
        <fullName evidence="1">Thiamine-monophosphate kinase</fullName>
        <shortName evidence="1">TMP kinase</shortName>
        <shortName evidence="1">Thiamine-phosphate kinase</shortName>
        <ecNumber evidence="1">2.7.4.16</ecNumber>
    </recommendedName>
</protein>
<feature type="binding site" evidence="1">
    <location>
        <begin position="137"/>
        <end position="138"/>
    </location>
    <ligand>
        <name>ATP</name>
        <dbReference type="ChEBI" id="CHEBI:30616"/>
    </ligand>
</feature>
<feature type="binding site" evidence="1">
    <location>
        <position position="278"/>
    </location>
    <ligand>
        <name>substrate</name>
    </ligand>
</feature>
<feature type="binding site" evidence="1">
    <location>
        <position position="321"/>
    </location>
    <ligand>
        <name>substrate</name>
    </ligand>
</feature>
<comment type="caution">
    <text evidence="4">The sequence shown here is derived from an EMBL/GenBank/DDBJ whole genome shotgun (WGS) entry which is preliminary data.</text>
</comment>
<feature type="binding site" evidence="1">
    <location>
        <position position="45"/>
    </location>
    <ligand>
        <name>Mg(2+)</name>
        <dbReference type="ChEBI" id="CHEBI:18420"/>
        <label>3</label>
    </ligand>
</feature>
<feature type="binding site" evidence="1">
    <location>
        <position position="225"/>
    </location>
    <ligand>
        <name>Mg(2+)</name>
        <dbReference type="ChEBI" id="CHEBI:18420"/>
        <label>3</label>
    </ligand>
</feature>
<feature type="binding site" evidence="1">
    <location>
        <position position="90"/>
    </location>
    <ligand>
        <name>Mg(2+)</name>
        <dbReference type="ChEBI" id="CHEBI:18420"/>
        <label>3</label>
    </ligand>
</feature>
<dbReference type="InterPro" id="IPR006283">
    <property type="entry name" value="ThiL-like"/>
</dbReference>
<feature type="binding site" evidence="1">
    <location>
        <position position="45"/>
    </location>
    <ligand>
        <name>Mg(2+)</name>
        <dbReference type="ChEBI" id="CHEBI:18420"/>
        <label>4</label>
    </ligand>
</feature>
<feature type="binding site" evidence="1">
    <location>
        <position position="163"/>
    </location>
    <ligand>
        <name>ATP</name>
        <dbReference type="ChEBI" id="CHEBI:30616"/>
    </ligand>
</feature>
<dbReference type="Gene3D" id="3.30.1330.10">
    <property type="entry name" value="PurM-like, N-terminal domain"/>
    <property type="match status" value="1"/>
</dbReference>
<feature type="binding site" evidence="1">
    <location>
        <position position="60"/>
    </location>
    <ligand>
        <name>Mg(2+)</name>
        <dbReference type="ChEBI" id="CHEBI:18420"/>
        <label>1</label>
    </ligand>
</feature>
<dbReference type="CDD" id="cd02194">
    <property type="entry name" value="ThiL"/>
    <property type="match status" value="1"/>
</dbReference>
<dbReference type="EC" id="2.7.4.16" evidence="1"/>
<dbReference type="Pfam" id="PF02769">
    <property type="entry name" value="AIRS_C"/>
    <property type="match status" value="1"/>
</dbReference>
<feature type="binding site" evidence="1">
    <location>
        <position position="68"/>
    </location>
    <ligand>
        <name>substrate</name>
    </ligand>
</feature>
<feature type="binding site" evidence="1">
    <location>
        <position position="90"/>
    </location>
    <ligand>
        <name>Mg(2+)</name>
        <dbReference type="ChEBI" id="CHEBI:18420"/>
        <label>4</label>
    </ligand>
</feature>
<dbReference type="EMBL" id="JBHSIS010000010">
    <property type="protein sequence ID" value="MFC4856483.1"/>
    <property type="molecule type" value="Genomic_DNA"/>
</dbReference>
<feature type="binding site" evidence="1">
    <location>
        <position position="228"/>
    </location>
    <ligand>
        <name>Mg(2+)</name>
        <dbReference type="ChEBI" id="CHEBI:18420"/>
        <label>5</label>
    </ligand>
</feature>
<reference evidence="5" key="1">
    <citation type="journal article" date="2019" name="Int. J. Syst. Evol. Microbiol.">
        <title>The Global Catalogue of Microorganisms (GCM) 10K type strain sequencing project: providing services to taxonomists for standard genome sequencing and annotation.</title>
        <authorList>
            <consortium name="The Broad Institute Genomics Platform"/>
            <consortium name="The Broad Institute Genome Sequencing Center for Infectious Disease"/>
            <person name="Wu L."/>
            <person name="Ma J."/>
        </authorList>
    </citation>
    <scope>NUCLEOTIDE SEQUENCE [LARGE SCALE GENOMIC DNA]</scope>
    <source>
        <strain evidence="5">ZS-22-S1</strain>
    </source>
</reference>
<evidence type="ECO:0000259" key="3">
    <source>
        <dbReference type="Pfam" id="PF02769"/>
    </source>
</evidence>
<keyword evidence="1 4" id="KW-0418">Kinase</keyword>
<comment type="similarity">
    <text evidence="1">Belongs to the thiamine-monophosphate kinase family.</text>
</comment>
<keyword evidence="5" id="KW-1185">Reference proteome</keyword>
<comment type="catalytic activity">
    <reaction evidence="1">
        <text>thiamine phosphate + ATP = thiamine diphosphate + ADP</text>
        <dbReference type="Rhea" id="RHEA:15913"/>
        <dbReference type="ChEBI" id="CHEBI:30616"/>
        <dbReference type="ChEBI" id="CHEBI:37575"/>
        <dbReference type="ChEBI" id="CHEBI:58937"/>
        <dbReference type="ChEBI" id="CHEBI:456216"/>
        <dbReference type="EC" id="2.7.4.16"/>
    </reaction>
</comment>
<proteinExistence type="inferred from homology"/>
<dbReference type="Proteomes" id="UP001595859">
    <property type="component" value="Unassembled WGS sequence"/>
</dbReference>
<feature type="domain" description="PurM-like N-terminal" evidence="2">
    <location>
        <begin position="43"/>
        <end position="153"/>
    </location>
</feature>
<evidence type="ECO:0000313" key="5">
    <source>
        <dbReference type="Proteomes" id="UP001595859"/>
    </source>
</evidence>
<evidence type="ECO:0000256" key="1">
    <source>
        <dbReference type="HAMAP-Rule" id="MF_02128"/>
    </source>
</evidence>
<dbReference type="HAMAP" id="MF_02128">
    <property type="entry name" value="TMP_kinase"/>
    <property type="match status" value="1"/>
</dbReference>
<comment type="function">
    <text evidence="1">Catalyzes the ATP-dependent phosphorylation of thiamine-monophosphate (TMP) to form thiamine-pyrophosphate (TPP), the active form of vitamin B1.</text>
</comment>
<keyword evidence="1 4" id="KW-0808">Transferase</keyword>
<sequence>MADNRGGPAHDPPETVADVGEFGLIGRVTAGRRQPPTTLIGPGDDAALVAAPDARVVASTDVLVEGVHFRLDWSTPEHVGRKAIAVNMADIAAMGAVPTALLVGLACPRSTRADVAQALAAGMWEEAAAAGAGLVGGDVVTASEIVISVTALGDLQGREPVTRGGAMPGDVVAVAGRLGWSAAGLAVLGRGFRSPVQVVGAYRVPEPPYEAGPQAALAGATAMIDVSDGLLADLGHICEESNVAIDVRTDLVEVPQRLVDVATALGADPVHWVLTGGEDHALAATFPEPAAVPAGWRTIGTVTRGGAVTVDGGKYSGGAGWQHFR</sequence>
<dbReference type="SUPFAM" id="SSF55326">
    <property type="entry name" value="PurM N-terminal domain-like"/>
    <property type="match status" value="1"/>
</dbReference>
<name>A0ABV9S6I7_9PSEU</name>
<feature type="binding site" evidence="1">
    <location>
        <position position="59"/>
    </location>
    <ligand>
        <name>Mg(2+)</name>
        <dbReference type="ChEBI" id="CHEBI:18420"/>
        <label>4</label>
    </ligand>
</feature>
<feature type="binding site" evidence="1">
    <location>
        <position position="90"/>
    </location>
    <ligand>
        <name>Mg(2+)</name>
        <dbReference type="ChEBI" id="CHEBI:18420"/>
        <label>2</label>
    </ligand>
</feature>
<feature type="binding site" evidence="1">
    <location>
        <position position="61"/>
    </location>
    <ligand>
        <name>Mg(2+)</name>
        <dbReference type="ChEBI" id="CHEBI:18420"/>
        <label>2</label>
    </ligand>
</feature>
<dbReference type="SUPFAM" id="SSF56042">
    <property type="entry name" value="PurM C-terminal domain-like"/>
    <property type="match status" value="1"/>
</dbReference>
<dbReference type="NCBIfam" id="NF004351">
    <property type="entry name" value="PRK05731.1-4"/>
    <property type="match status" value="1"/>
</dbReference>
<accession>A0ABV9S6I7</accession>
<dbReference type="Pfam" id="PF00586">
    <property type="entry name" value="AIRS"/>
    <property type="match status" value="1"/>
</dbReference>
<dbReference type="PANTHER" id="PTHR30270">
    <property type="entry name" value="THIAMINE-MONOPHOSPHATE KINASE"/>
    <property type="match status" value="1"/>
</dbReference>
<evidence type="ECO:0000259" key="2">
    <source>
        <dbReference type="Pfam" id="PF00586"/>
    </source>
</evidence>
<dbReference type="InterPro" id="IPR036676">
    <property type="entry name" value="PurM-like_C_sf"/>
</dbReference>
<feature type="binding site" evidence="1">
    <location>
        <position position="227"/>
    </location>
    <ligand>
        <name>ATP</name>
        <dbReference type="ChEBI" id="CHEBI:30616"/>
    </ligand>
</feature>
<comment type="miscellaneous">
    <text evidence="1">Reaction mechanism of ThiL seems to utilize a direct, inline transfer of the gamma-phosphate of ATP to TMP rather than a phosphorylated enzyme intermediate.</text>
</comment>
<keyword evidence="1" id="KW-0460">Magnesium</keyword>
<organism evidence="4 5">
    <name type="scientific">Actinophytocola glycyrrhizae</name>
    <dbReference type="NCBI Taxonomy" id="2044873"/>
    <lineage>
        <taxon>Bacteria</taxon>
        <taxon>Bacillati</taxon>
        <taxon>Actinomycetota</taxon>
        <taxon>Actinomycetes</taxon>
        <taxon>Pseudonocardiales</taxon>
        <taxon>Pseudonocardiaceae</taxon>
    </lineage>
</organism>
<dbReference type="GO" id="GO:0009030">
    <property type="term" value="F:thiamine-phosphate kinase activity"/>
    <property type="evidence" value="ECO:0007669"/>
    <property type="project" value="UniProtKB-EC"/>
</dbReference>
<keyword evidence="1" id="KW-0479">Metal-binding</keyword>
<dbReference type="PIRSF" id="PIRSF005303">
    <property type="entry name" value="Thiam_monoph_kin"/>
    <property type="match status" value="1"/>
</dbReference>
<dbReference type="PANTHER" id="PTHR30270:SF0">
    <property type="entry name" value="THIAMINE-MONOPHOSPHATE KINASE"/>
    <property type="match status" value="1"/>
</dbReference>
<dbReference type="NCBIfam" id="TIGR01379">
    <property type="entry name" value="thiL"/>
    <property type="match status" value="1"/>
</dbReference>
<comment type="caution">
    <text evidence="1">Lacks conserved residue(s) required for the propagation of feature annotation.</text>
</comment>
<feature type="binding site" evidence="1">
    <location>
        <position position="61"/>
    </location>
    <ligand>
        <name>Mg(2+)</name>
        <dbReference type="ChEBI" id="CHEBI:18420"/>
        <label>1</label>
    </ligand>
</feature>
<feature type="binding site" evidence="1">
    <location>
        <position position="138"/>
    </location>
    <ligand>
        <name>Mg(2+)</name>
        <dbReference type="ChEBI" id="CHEBI:18420"/>
        <label>1</label>
    </ligand>
</feature>
<keyword evidence="1" id="KW-0784">Thiamine biosynthesis</keyword>
<gene>
    <name evidence="1" type="primary">thiL</name>
    <name evidence="4" type="ORF">ACFPCV_23500</name>
</gene>
<dbReference type="InterPro" id="IPR036921">
    <property type="entry name" value="PurM-like_N_sf"/>
</dbReference>
<keyword evidence="1" id="KW-0547">Nucleotide-binding</keyword>
<dbReference type="InterPro" id="IPR010918">
    <property type="entry name" value="PurM-like_C_dom"/>
</dbReference>
<comment type="pathway">
    <text evidence="1">Cofactor biosynthesis; thiamine diphosphate biosynthesis; thiamine diphosphate from thiamine phosphate: step 1/1.</text>
</comment>
<dbReference type="RefSeq" id="WP_378058453.1">
    <property type="nucleotide sequence ID" value="NZ_JBHSIS010000010.1"/>
</dbReference>
<keyword evidence="1" id="KW-0067">ATP-binding</keyword>